<dbReference type="EMBL" id="JBHUGZ010000007">
    <property type="protein sequence ID" value="MFD1983474.1"/>
    <property type="molecule type" value="Genomic_DNA"/>
</dbReference>
<accession>A0ABW4UCR8</accession>
<reference evidence="2" key="1">
    <citation type="journal article" date="2019" name="Int. J. Syst. Evol. Microbiol.">
        <title>The Global Catalogue of Microorganisms (GCM) 10K type strain sequencing project: providing services to taxonomists for standard genome sequencing and annotation.</title>
        <authorList>
            <consortium name="The Broad Institute Genomics Platform"/>
            <consortium name="The Broad Institute Genome Sequencing Center for Infectious Disease"/>
            <person name="Wu L."/>
            <person name="Ma J."/>
        </authorList>
    </citation>
    <scope>NUCLEOTIDE SEQUENCE [LARGE SCALE GENOMIC DNA]</scope>
    <source>
        <strain evidence="2">CGMCC 1.16225</strain>
    </source>
</reference>
<keyword evidence="2" id="KW-1185">Reference proteome</keyword>
<dbReference type="RefSeq" id="WP_379098192.1">
    <property type="nucleotide sequence ID" value="NZ_JBHUGZ010000007.1"/>
</dbReference>
<comment type="caution">
    <text evidence="1">The sequence shown here is derived from an EMBL/GenBank/DDBJ whole genome shotgun (WGS) entry which is preliminary data.</text>
</comment>
<evidence type="ECO:0000313" key="2">
    <source>
        <dbReference type="Proteomes" id="UP001597405"/>
    </source>
</evidence>
<gene>
    <name evidence="1" type="ORF">ACFSOZ_12425</name>
</gene>
<sequence length="21" mass="2533">MFSLMTWKIAAGIHWEALKLW</sequence>
<name>A0ABW4UCR8_9HYPH</name>
<organism evidence="1 2">
    <name type="scientific">Mesorhizobium newzealandense</name>
    <dbReference type="NCBI Taxonomy" id="1300302"/>
    <lineage>
        <taxon>Bacteria</taxon>
        <taxon>Pseudomonadati</taxon>
        <taxon>Pseudomonadota</taxon>
        <taxon>Alphaproteobacteria</taxon>
        <taxon>Hyphomicrobiales</taxon>
        <taxon>Phyllobacteriaceae</taxon>
        <taxon>Mesorhizobium</taxon>
    </lineage>
</organism>
<proteinExistence type="predicted"/>
<dbReference type="Proteomes" id="UP001597405">
    <property type="component" value="Unassembled WGS sequence"/>
</dbReference>
<evidence type="ECO:0000313" key="1">
    <source>
        <dbReference type="EMBL" id="MFD1983474.1"/>
    </source>
</evidence>
<protein>
    <submittedName>
        <fullName evidence="1">Uncharacterized protein</fullName>
    </submittedName>
</protein>